<sequence>MPVTTASRHSPSSPWNAELQPFSHVNVSTSPAGFPARTSSISHAHSLPFLCKTSSSPDLAAAPRSLSPSYFGIVVENSSNPPDSNPGPYTQKNWDYFSQARSSDAGSTPLALTLSSGLEIHSTPRLHDISDLRKANSFFNSEVVLGRRDGGDSAVSPRTLHFPAKPPTRLAEENQMEVDDANFFPEDKVRKSQNYENTASLSLPLELPRTHSPESLRTPSYPSPLSFPIANARVRDKSRSLPLQAAQNSLSASGFRSPRRADTLPAAVDHNAGFVSVEHCAERLQSTSDRVLLLDVRPYPQFCQANITGSLNLCIPTTLLKRPSFNTQKLEDTFVGESEKRKFATWKESTHIIAYDFNTAHLRDAASLTHILKKFTVEGWNGKALILHGGFSVFASQFPDQIRRQQQAAGPTGVNAAEPPCKNLALPSAALIAGGCILPDAAIANPFFGNIRQNMDLLDGVGQLALSLPEGLTESKRDRLPSWLRLASESEDKGRVVSDRFLTIEKRELERMREALSSNTAYGSGVRQGPVKFRVAGIEKGSKNRYNDIYPFDHSRVRLQDIPSGGCDYVNANYIKAEHASKSYIATQAPVPDTFTDFWRVVWEQDIRVIVVLTAEVERGLVKCHRYWNSGDYGPFKLKALAERRVPMDSSKSHQNSLPSKRPKPLKRRATDPPTIGEKPAAQASDPTGETPYITIRHFTLSHSAFPFQPIREITQLQYSYWPDLGTTSQPVHLVKLIDQCNRIAKASVNSSSGHQGAQPERQRPTLVHCSAGCGRTGTFCTVDSVMDTLKRWQAERRVRFQRGINGDRQKNTPGWIYDDNVDLVAKTVEDFRTQRPSMVQNLTQFVLCYESVLAWLVSQMDDASL</sequence>
<dbReference type="InterPro" id="IPR050348">
    <property type="entry name" value="Protein-Tyr_Phosphatase"/>
</dbReference>
<dbReference type="PRINTS" id="PR00700">
    <property type="entry name" value="PRTYPHPHTASE"/>
</dbReference>
<evidence type="ECO:0000256" key="3">
    <source>
        <dbReference type="SAM" id="MobiDB-lite"/>
    </source>
</evidence>
<dbReference type="AlphaFoldDB" id="A0A232LS87"/>
<keyword evidence="8" id="KW-1185">Reference proteome</keyword>
<evidence type="ECO:0000259" key="6">
    <source>
        <dbReference type="PROSITE" id="PS50206"/>
    </source>
</evidence>
<dbReference type="InterPro" id="IPR000387">
    <property type="entry name" value="Tyr_Pase_dom"/>
</dbReference>
<dbReference type="PANTHER" id="PTHR19134">
    <property type="entry name" value="RECEPTOR-TYPE TYROSINE-PROTEIN PHOSPHATASE"/>
    <property type="match status" value="1"/>
</dbReference>
<dbReference type="Pfam" id="PF00102">
    <property type="entry name" value="Y_phosphatase"/>
    <property type="match status" value="2"/>
</dbReference>
<dbReference type="CDD" id="cd01446">
    <property type="entry name" value="DSP_MapKP"/>
    <property type="match status" value="1"/>
</dbReference>
<dbReference type="PANTHER" id="PTHR19134:SF561">
    <property type="entry name" value="PROTEIN TYROSINE PHOSPHATASE 36E, ISOFORM A"/>
    <property type="match status" value="1"/>
</dbReference>
<dbReference type="GO" id="GO:0004725">
    <property type="term" value="F:protein tyrosine phosphatase activity"/>
    <property type="evidence" value="ECO:0007669"/>
    <property type="project" value="UniProtKB-EC"/>
</dbReference>
<dbReference type="SMART" id="SM00194">
    <property type="entry name" value="PTPc"/>
    <property type="match status" value="1"/>
</dbReference>
<dbReference type="CDD" id="cd18533">
    <property type="entry name" value="PTP_fungal"/>
    <property type="match status" value="1"/>
</dbReference>
<proteinExistence type="inferred from homology"/>
<organism evidence="7 8">
    <name type="scientific">Elaphomyces granulatus</name>
    <dbReference type="NCBI Taxonomy" id="519963"/>
    <lineage>
        <taxon>Eukaryota</taxon>
        <taxon>Fungi</taxon>
        <taxon>Dikarya</taxon>
        <taxon>Ascomycota</taxon>
        <taxon>Pezizomycotina</taxon>
        <taxon>Eurotiomycetes</taxon>
        <taxon>Eurotiomycetidae</taxon>
        <taxon>Eurotiales</taxon>
        <taxon>Elaphomycetaceae</taxon>
        <taxon>Elaphomyces</taxon>
    </lineage>
</organism>
<feature type="domain" description="Tyrosine specific protein phosphatases" evidence="5">
    <location>
        <begin position="735"/>
        <end position="847"/>
    </location>
</feature>
<accession>A0A232LS87</accession>
<dbReference type="PROSITE" id="PS50056">
    <property type="entry name" value="TYR_PHOSPHATASE_2"/>
    <property type="match status" value="1"/>
</dbReference>
<dbReference type="EC" id="3.1.3.48" evidence="2"/>
<name>A0A232LS87_9EURO</name>
<dbReference type="Gene3D" id="3.40.250.10">
    <property type="entry name" value="Rhodanese-like domain"/>
    <property type="match status" value="1"/>
</dbReference>
<evidence type="ECO:0000256" key="1">
    <source>
        <dbReference type="ARBA" id="ARBA00009649"/>
    </source>
</evidence>
<reference evidence="7 8" key="1">
    <citation type="journal article" date="2015" name="Environ. Microbiol.">
        <title>Metagenome sequence of Elaphomyces granulatus from sporocarp tissue reveals Ascomycota ectomycorrhizal fingerprints of genome expansion and a Proteobacteria-rich microbiome.</title>
        <authorList>
            <person name="Quandt C.A."/>
            <person name="Kohler A."/>
            <person name="Hesse C.N."/>
            <person name="Sharpton T.J."/>
            <person name="Martin F."/>
            <person name="Spatafora J.W."/>
        </authorList>
    </citation>
    <scope>NUCLEOTIDE SEQUENCE [LARGE SCALE GENOMIC DNA]</scope>
    <source>
        <strain evidence="7 8">OSC145934</strain>
    </source>
</reference>
<dbReference type="InterPro" id="IPR036873">
    <property type="entry name" value="Rhodanese-like_dom_sf"/>
</dbReference>
<evidence type="ECO:0000256" key="2">
    <source>
        <dbReference type="ARBA" id="ARBA00013064"/>
    </source>
</evidence>
<evidence type="ECO:0000259" key="5">
    <source>
        <dbReference type="PROSITE" id="PS50056"/>
    </source>
</evidence>
<dbReference type="InterPro" id="IPR000242">
    <property type="entry name" value="PTP_cat"/>
</dbReference>
<feature type="region of interest" description="Disordered" evidence="3">
    <location>
        <begin position="647"/>
        <end position="690"/>
    </location>
</feature>
<evidence type="ECO:0000259" key="4">
    <source>
        <dbReference type="PROSITE" id="PS50055"/>
    </source>
</evidence>
<dbReference type="Gene3D" id="3.90.190.10">
    <property type="entry name" value="Protein tyrosine phosphatase superfamily"/>
    <property type="match status" value="1"/>
</dbReference>
<dbReference type="InterPro" id="IPR016130">
    <property type="entry name" value="Tyr_Pase_AS"/>
</dbReference>
<dbReference type="PROSITE" id="PS50055">
    <property type="entry name" value="TYR_PHOSPHATASE_PTP"/>
    <property type="match status" value="1"/>
</dbReference>
<dbReference type="SMART" id="SM00404">
    <property type="entry name" value="PTPc_motif"/>
    <property type="match status" value="1"/>
</dbReference>
<dbReference type="EMBL" id="NPHW01005183">
    <property type="protein sequence ID" value="OXV07015.1"/>
    <property type="molecule type" value="Genomic_DNA"/>
</dbReference>
<dbReference type="InterPro" id="IPR001763">
    <property type="entry name" value="Rhodanese-like_dom"/>
</dbReference>
<evidence type="ECO:0000313" key="7">
    <source>
        <dbReference type="EMBL" id="OXV07015.1"/>
    </source>
</evidence>
<dbReference type="PROSITE" id="PS00383">
    <property type="entry name" value="TYR_PHOSPHATASE_1"/>
    <property type="match status" value="1"/>
</dbReference>
<dbReference type="Proteomes" id="UP000243515">
    <property type="component" value="Unassembled WGS sequence"/>
</dbReference>
<protein>
    <recommendedName>
        <fullName evidence="2">protein-tyrosine-phosphatase</fullName>
        <ecNumber evidence="2">3.1.3.48</ecNumber>
    </recommendedName>
</protein>
<comment type="similarity">
    <text evidence="1">Belongs to the protein-tyrosine phosphatase family. Non-receptor class subfamily.</text>
</comment>
<evidence type="ECO:0000313" key="8">
    <source>
        <dbReference type="Proteomes" id="UP000243515"/>
    </source>
</evidence>
<feature type="domain" description="Rhodanese" evidence="6">
    <location>
        <begin position="287"/>
        <end position="403"/>
    </location>
</feature>
<dbReference type="InterPro" id="IPR029021">
    <property type="entry name" value="Prot-tyrosine_phosphatase-like"/>
</dbReference>
<dbReference type="OrthoDB" id="6058203at2759"/>
<dbReference type="SUPFAM" id="SSF52799">
    <property type="entry name" value="(Phosphotyrosine protein) phosphatases II"/>
    <property type="match status" value="1"/>
</dbReference>
<gene>
    <name evidence="7" type="ORF">Egran_05219</name>
</gene>
<dbReference type="SUPFAM" id="SSF52821">
    <property type="entry name" value="Rhodanese/Cell cycle control phosphatase"/>
    <property type="match status" value="1"/>
</dbReference>
<dbReference type="PROSITE" id="PS50206">
    <property type="entry name" value="RHODANESE_3"/>
    <property type="match status" value="1"/>
</dbReference>
<feature type="domain" description="Tyrosine-protein phosphatase" evidence="4">
    <location>
        <begin position="543"/>
        <end position="856"/>
    </location>
</feature>
<dbReference type="Pfam" id="PF00581">
    <property type="entry name" value="Rhodanese"/>
    <property type="match status" value="1"/>
</dbReference>
<comment type="caution">
    <text evidence="7">The sequence shown here is derived from an EMBL/GenBank/DDBJ whole genome shotgun (WGS) entry which is preliminary data.</text>
</comment>
<dbReference type="InterPro" id="IPR003595">
    <property type="entry name" value="Tyr_Pase_cat"/>
</dbReference>